<dbReference type="Proteomes" id="UP000029538">
    <property type="component" value="Unassembled WGS sequence"/>
</dbReference>
<dbReference type="Pfam" id="PF08797">
    <property type="entry name" value="HIRAN"/>
    <property type="match status" value="1"/>
</dbReference>
<evidence type="ECO:0000256" key="1">
    <source>
        <dbReference type="ARBA" id="ARBA00022723"/>
    </source>
</evidence>
<dbReference type="RefSeq" id="WP_004355616.1">
    <property type="nucleotide sequence ID" value="NZ_JRNR01000004.1"/>
</dbReference>
<protein>
    <recommendedName>
        <fullName evidence="3">HIRAN domain-containing protein</fullName>
    </recommendedName>
</protein>
<dbReference type="Gene3D" id="3.30.70.2330">
    <property type="match status" value="1"/>
</dbReference>
<organism evidence="4 5">
    <name type="scientific">Prevotella disiens DNF00882</name>
    <dbReference type="NCBI Taxonomy" id="1401075"/>
    <lineage>
        <taxon>Bacteria</taxon>
        <taxon>Pseudomonadati</taxon>
        <taxon>Bacteroidota</taxon>
        <taxon>Bacteroidia</taxon>
        <taxon>Bacteroidales</taxon>
        <taxon>Prevotellaceae</taxon>
        <taxon>Prevotella</taxon>
    </lineage>
</organism>
<keyword evidence="1" id="KW-0479">Metal-binding</keyword>
<gene>
    <name evidence="4" type="ORF">HMPREF0654_01645</name>
</gene>
<evidence type="ECO:0000313" key="4">
    <source>
        <dbReference type="EMBL" id="KGF50402.1"/>
    </source>
</evidence>
<dbReference type="InterPro" id="IPR014905">
    <property type="entry name" value="HIRAN"/>
</dbReference>
<dbReference type="EMBL" id="JRNR01000004">
    <property type="protein sequence ID" value="KGF50402.1"/>
    <property type="molecule type" value="Genomic_DNA"/>
</dbReference>
<accession>A0A096C634</accession>
<dbReference type="SMART" id="SM00910">
    <property type="entry name" value="HIRAN"/>
    <property type="match status" value="1"/>
</dbReference>
<dbReference type="GO" id="GO:0008270">
    <property type="term" value="F:zinc ion binding"/>
    <property type="evidence" value="ECO:0007669"/>
    <property type="project" value="InterPro"/>
</dbReference>
<dbReference type="GO" id="GO:0003676">
    <property type="term" value="F:nucleic acid binding"/>
    <property type="evidence" value="ECO:0007669"/>
    <property type="project" value="InterPro"/>
</dbReference>
<dbReference type="GeneID" id="91082769"/>
<evidence type="ECO:0000313" key="5">
    <source>
        <dbReference type="Proteomes" id="UP000029538"/>
    </source>
</evidence>
<evidence type="ECO:0000259" key="3">
    <source>
        <dbReference type="SMART" id="SM00910"/>
    </source>
</evidence>
<reference evidence="4 5" key="1">
    <citation type="submission" date="2014-07" db="EMBL/GenBank/DDBJ databases">
        <authorList>
            <person name="McCorrison J."/>
            <person name="Sanka R."/>
            <person name="Torralba M."/>
            <person name="Gillis M."/>
            <person name="Haft D.H."/>
            <person name="Methe B."/>
            <person name="Sutton G."/>
            <person name="Nelson K.E."/>
        </authorList>
    </citation>
    <scope>NUCLEOTIDE SEQUENCE [LARGE SCALE GENOMIC DNA]</scope>
    <source>
        <strain evidence="4 5">DNF00882</strain>
    </source>
</reference>
<proteinExistence type="predicted"/>
<dbReference type="AlphaFoldDB" id="A0A096C634"/>
<comment type="caution">
    <text evidence="4">The sequence shown here is derived from an EMBL/GenBank/DDBJ whole genome shotgun (WGS) entry which is preliminary data.</text>
</comment>
<dbReference type="GO" id="GO:0016818">
    <property type="term" value="F:hydrolase activity, acting on acid anhydrides, in phosphorus-containing anhydrides"/>
    <property type="evidence" value="ECO:0007669"/>
    <property type="project" value="InterPro"/>
</dbReference>
<evidence type="ECO:0000256" key="2">
    <source>
        <dbReference type="ARBA" id="ARBA00022801"/>
    </source>
</evidence>
<name>A0A096C634_9BACT</name>
<sequence length="107" mass="12656">MKRKYYINTRVAGVQYNEAIFCVEELKNGKKLKLVREEDNKFDPNAIAIYCDECKIGYIPSDENEELAIFLDQGWGNIFEVYICQYNPEQHPEKQIAINIYVRKNEK</sequence>
<feature type="domain" description="HIRAN" evidence="3">
    <location>
        <begin position="4"/>
        <end position="104"/>
    </location>
</feature>
<keyword evidence="2" id="KW-0378">Hydrolase</keyword>